<name>A0A3P8KXB1_9BACT</name>
<proteinExistence type="predicted"/>
<organism evidence="2 3">
    <name type="scientific">Mycoplasmopsis caviae</name>
    <dbReference type="NCBI Taxonomy" id="55603"/>
    <lineage>
        <taxon>Bacteria</taxon>
        <taxon>Bacillati</taxon>
        <taxon>Mycoplasmatota</taxon>
        <taxon>Mycoplasmoidales</taxon>
        <taxon>Metamycoplasmataceae</taxon>
        <taxon>Mycoplasmopsis</taxon>
    </lineage>
</organism>
<protein>
    <recommendedName>
        <fullName evidence="5">Trigger factor</fullName>
    </recommendedName>
</protein>
<dbReference type="Proteomes" id="UP001058569">
    <property type="component" value="Chromosome"/>
</dbReference>
<dbReference type="EMBL" id="CP101806">
    <property type="protein sequence ID" value="UUD34955.1"/>
    <property type="molecule type" value="Genomic_DNA"/>
</dbReference>
<dbReference type="RefSeq" id="WP_126118428.1">
    <property type="nucleotide sequence ID" value="NZ_CP101806.1"/>
</dbReference>
<dbReference type="Proteomes" id="UP000280036">
    <property type="component" value="Unassembled WGS sequence"/>
</dbReference>
<gene>
    <name evidence="2" type="ORF">NCTC10126_00719</name>
    <name evidence="1" type="ORF">NPA07_04060</name>
</gene>
<evidence type="ECO:0000313" key="3">
    <source>
        <dbReference type="Proteomes" id="UP000280036"/>
    </source>
</evidence>
<reference evidence="1" key="2">
    <citation type="submission" date="2022-07" db="EMBL/GenBank/DDBJ databases">
        <title>Complete genome of Mycoplasma caviae type strain G122.</title>
        <authorList>
            <person name="Spergser J."/>
        </authorList>
    </citation>
    <scope>NUCLEOTIDE SEQUENCE</scope>
    <source>
        <strain evidence="1">G122</strain>
    </source>
</reference>
<evidence type="ECO:0000313" key="2">
    <source>
        <dbReference type="EMBL" id="VDR42217.1"/>
    </source>
</evidence>
<dbReference type="OrthoDB" id="394684at2"/>
<evidence type="ECO:0000313" key="1">
    <source>
        <dbReference type="EMBL" id="UUD34955.1"/>
    </source>
</evidence>
<keyword evidence="4" id="KW-1185">Reference proteome</keyword>
<reference evidence="2 3" key="1">
    <citation type="submission" date="2018-12" db="EMBL/GenBank/DDBJ databases">
        <authorList>
            <consortium name="Pathogen Informatics"/>
        </authorList>
    </citation>
    <scope>NUCLEOTIDE SEQUENCE [LARGE SCALE GENOMIC DNA]</scope>
    <source>
        <strain evidence="2 3">NCTC10126</strain>
    </source>
</reference>
<evidence type="ECO:0008006" key="5">
    <source>
        <dbReference type="Google" id="ProtNLM"/>
    </source>
</evidence>
<sequence>MINYLLKREDIKMNKAEIDKMINSAISDLKIDTSKIDAVSLLHKSFDYECEKIFKNARNLILKDDPFAYVPDFAIRKDIFSNSVISGEIIITYYPFEEIKKLNYKNITDINYVYSYFDDISVNAIFESTIKNFTFKNPAYDFVKQNDAVKLNIKIFQNNALVKEDNNFNVIANRTNNFTINNIVLNHRFGEFFTFNDPLNRRWEVQIVEIIRTIPMPITNQNVQFLKIPYVINLMTLKTFFSSMIKKDNAIKEAMRYFDFFISELENNNNIIFPDEYINSKIANYTSNYLEKVRPENREAIQNSIIQKDEYGIQIIENAVRSAKREIIEGLAKKAIYILEKIKVHNMEITQELNQSSIVLFQNSYFNKKENKNVNTVKDDLIDIKIALKLLQLNVPQLFMIIARDAAIAV</sequence>
<dbReference type="AlphaFoldDB" id="A0A3P8KXB1"/>
<accession>A0A3P8KXB1</accession>
<dbReference type="EMBL" id="UZVY01000001">
    <property type="protein sequence ID" value="VDR42217.1"/>
    <property type="molecule type" value="Genomic_DNA"/>
</dbReference>
<dbReference type="NCBIfam" id="NF045969">
    <property type="entry name" value="trig_like_plasma"/>
    <property type="match status" value="1"/>
</dbReference>
<evidence type="ECO:0000313" key="4">
    <source>
        <dbReference type="Proteomes" id="UP001058569"/>
    </source>
</evidence>